<evidence type="ECO:0000313" key="3">
    <source>
        <dbReference type="Proteomes" id="UP000232928"/>
    </source>
</evidence>
<organism evidence="2 3">
    <name type="scientific">Bifidobacterium longum</name>
    <dbReference type="NCBI Taxonomy" id="216816"/>
    <lineage>
        <taxon>Bacteria</taxon>
        <taxon>Bacillati</taxon>
        <taxon>Actinomycetota</taxon>
        <taxon>Actinomycetes</taxon>
        <taxon>Bifidobacteriales</taxon>
        <taxon>Bifidobacteriaceae</taxon>
        <taxon>Bifidobacterium</taxon>
    </lineage>
</organism>
<evidence type="ECO:0000256" key="1">
    <source>
        <dbReference type="SAM" id="MobiDB-lite"/>
    </source>
</evidence>
<gene>
    <name evidence="2" type="ORF">APC1461_0746</name>
</gene>
<dbReference type="AlphaFoldDB" id="A0A2N0TJR5"/>
<feature type="region of interest" description="Disordered" evidence="1">
    <location>
        <begin position="80"/>
        <end position="102"/>
    </location>
</feature>
<evidence type="ECO:0008006" key="4">
    <source>
        <dbReference type="Google" id="ProtNLM"/>
    </source>
</evidence>
<dbReference type="RefSeq" id="WP_157822621.1">
    <property type="nucleotide sequence ID" value="NZ_PJEG01000010.1"/>
</dbReference>
<accession>A0A2N0TJR5</accession>
<reference evidence="2 3" key="1">
    <citation type="submission" date="2017-12" db="EMBL/GenBank/DDBJ databases">
        <title>Bifidobacterium longum APC/DPC strains.</title>
        <authorList>
            <person name="Arboleya S."/>
        </authorList>
    </citation>
    <scope>NUCLEOTIDE SEQUENCE [LARGE SCALE GENOMIC DNA]</scope>
    <source>
        <strain evidence="2 3">APC1461</strain>
    </source>
</reference>
<evidence type="ECO:0000313" key="2">
    <source>
        <dbReference type="EMBL" id="PKD14946.1"/>
    </source>
</evidence>
<sequence>MTNANDQTDGGVGAAAIRRIRIHTILEGLTIEHIAQRTGVCRETVSRRLKSTDMRIDDYMILCHSVGMDPAANLDEAIVESQRAPSPDPAWPQTEGMRPGRG</sequence>
<proteinExistence type="predicted"/>
<dbReference type="EMBL" id="PJEG01000010">
    <property type="protein sequence ID" value="PKD14946.1"/>
    <property type="molecule type" value="Genomic_DNA"/>
</dbReference>
<protein>
    <recommendedName>
        <fullName evidence="4">HTH cro/C1-type domain-containing protein</fullName>
    </recommendedName>
</protein>
<comment type="caution">
    <text evidence="2">The sequence shown here is derived from an EMBL/GenBank/DDBJ whole genome shotgun (WGS) entry which is preliminary data.</text>
</comment>
<dbReference type="Proteomes" id="UP000232928">
    <property type="component" value="Unassembled WGS sequence"/>
</dbReference>
<name>A0A2N0TJR5_BIFLN</name>